<feature type="region of interest" description="Disordered" evidence="1">
    <location>
        <begin position="1"/>
        <end position="40"/>
    </location>
</feature>
<dbReference type="KEGG" id="esj:SJ05684_c21450"/>
<dbReference type="Proteomes" id="UP000217211">
    <property type="component" value="Chromosome"/>
</dbReference>
<reference evidence="2 3" key="1">
    <citation type="submission" date="2017-08" db="EMBL/GenBank/DDBJ databases">
        <title>Multipartite genome sequences of Sinorhizobium species nodulating soybeans.</title>
        <authorList>
            <person name="Tian C.F."/>
        </authorList>
    </citation>
    <scope>NUCLEOTIDE SEQUENCE [LARGE SCALE GENOMIC DNA]</scope>
    <source>
        <strain evidence="2 3">CCBAU 05684</strain>
    </source>
</reference>
<keyword evidence="3" id="KW-1185">Reference proteome</keyword>
<protein>
    <submittedName>
        <fullName evidence="2">Uncharacterized protein</fullName>
    </submittedName>
</protein>
<evidence type="ECO:0000256" key="1">
    <source>
        <dbReference type="SAM" id="MobiDB-lite"/>
    </source>
</evidence>
<evidence type="ECO:0000313" key="3">
    <source>
        <dbReference type="Proteomes" id="UP000217211"/>
    </source>
</evidence>
<proteinExistence type="predicted"/>
<feature type="compositionally biased region" description="Basic and acidic residues" evidence="1">
    <location>
        <begin position="20"/>
        <end position="31"/>
    </location>
</feature>
<name>A0A249PCN1_9HYPH</name>
<accession>A0A249PCN1</accession>
<organism evidence="2 3">
    <name type="scientific">Sinorhizobium sojae CCBAU 05684</name>
    <dbReference type="NCBI Taxonomy" id="716928"/>
    <lineage>
        <taxon>Bacteria</taxon>
        <taxon>Pseudomonadati</taxon>
        <taxon>Pseudomonadota</taxon>
        <taxon>Alphaproteobacteria</taxon>
        <taxon>Hyphomicrobiales</taxon>
        <taxon>Rhizobiaceae</taxon>
        <taxon>Sinorhizobium/Ensifer group</taxon>
        <taxon>Sinorhizobium</taxon>
    </lineage>
</organism>
<gene>
    <name evidence="2" type="ORF">SJ05684_c21450</name>
</gene>
<evidence type="ECO:0000313" key="2">
    <source>
        <dbReference type="EMBL" id="ASY63586.1"/>
    </source>
</evidence>
<dbReference type="AlphaFoldDB" id="A0A249PCN1"/>
<dbReference type="EMBL" id="CP023067">
    <property type="protein sequence ID" value="ASY63586.1"/>
    <property type="molecule type" value="Genomic_DNA"/>
</dbReference>
<sequence>MIVPAQGGLQDSTTAIAEEDGPRTAAHEADRLPLAAEYSV</sequence>